<dbReference type="GO" id="GO:0005886">
    <property type="term" value="C:plasma membrane"/>
    <property type="evidence" value="ECO:0007669"/>
    <property type="project" value="UniProtKB-SubCell"/>
</dbReference>
<evidence type="ECO:0000256" key="5">
    <source>
        <dbReference type="ARBA" id="ARBA00022692"/>
    </source>
</evidence>
<dbReference type="EMBL" id="JBEDUW010000032">
    <property type="protein sequence ID" value="KAK9907168.1"/>
    <property type="molecule type" value="Genomic_DNA"/>
</dbReference>
<comment type="similarity">
    <text evidence="3">In the C-terminal section; belongs to the protein kinase superfamily. Ser/Thr protein kinase family.</text>
</comment>
<evidence type="ECO:0000313" key="14">
    <source>
        <dbReference type="EMBL" id="KAK9907168.1"/>
    </source>
</evidence>
<dbReference type="SUPFAM" id="SSF56112">
    <property type="entry name" value="Protein kinase-like (PK-like)"/>
    <property type="match status" value="1"/>
</dbReference>
<gene>
    <name evidence="14" type="ORF">M0R45_002176</name>
</gene>
<evidence type="ECO:0000256" key="11">
    <source>
        <dbReference type="ARBA" id="ARBA00023170"/>
    </source>
</evidence>
<evidence type="ECO:0000313" key="15">
    <source>
        <dbReference type="Proteomes" id="UP001457282"/>
    </source>
</evidence>
<evidence type="ECO:0000256" key="4">
    <source>
        <dbReference type="ARBA" id="ARBA00022475"/>
    </source>
</evidence>
<dbReference type="Pfam" id="PF07714">
    <property type="entry name" value="PK_Tyr_Ser-Thr"/>
    <property type="match status" value="1"/>
</dbReference>
<evidence type="ECO:0000256" key="2">
    <source>
        <dbReference type="ARBA" id="ARBA00008536"/>
    </source>
</evidence>
<sequence>MPNGSLDSHLFNGKSLLTWERYQTYQCYVGFQFQRKTWGFWAGWTCGPWKTFANHRCGWTQGYMAIEYVTSRKTSKRTDVYSFGVVALEIACGRKPVNEDLESSQVVMVDWVWELYGRGQVIEAADPKLCGYFDEEQMKCLMIVGLWCAHPNHVCRPSIQEAIHVLNFNAPLPSLPLELPEVTPPHLLPLPCGTSTSERSICT</sequence>
<evidence type="ECO:0000256" key="10">
    <source>
        <dbReference type="ARBA" id="ARBA00023136"/>
    </source>
</evidence>
<dbReference type="InterPro" id="IPR001245">
    <property type="entry name" value="Ser-Thr/Tyr_kinase_cat_dom"/>
</dbReference>
<evidence type="ECO:0000256" key="9">
    <source>
        <dbReference type="ARBA" id="ARBA00022989"/>
    </source>
</evidence>
<comment type="caution">
    <text evidence="14">The sequence shown here is derived from an EMBL/GenBank/DDBJ whole genome shotgun (WGS) entry which is preliminary data.</text>
</comment>
<feature type="domain" description="Serine-threonine/tyrosine-protein kinase catalytic" evidence="13">
    <location>
        <begin position="60"/>
        <end position="105"/>
    </location>
</feature>
<dbReference type="InterPro" id="IPR011009">
    <property type="entry name" value="Kinase-like_dom_sf"/>
</dbReference>
<protein>
    <recommendedName>
        <fullName evidence="13">Serine-threonine/tyrosine-protein kinase catalytic domain-containing protein</fullName>
    </recommendedName>
</protein>
<keyword evidence="5" id="KW-0812">Transmembrane</keyword>
<name>A0AAW1VN45_RUBAR</name>
<proteinExistence type="inferred from homology"/>
<keyword evidence="12" id="KW-0325">Glycoprotein</keyword>
<organism evidence="14 15">
    <name type="scientific">Rubus argutus</name>
    <name type="common">Southern blackberry</name>
    <dbReference type="NCBI Taxonomy" id="59490"/>
    <lineage>
        <taxon>Eukaryota</taxon>
        <taxon>Viridiplantae</taxon>
        <taxon>Streptophyta</taxon>
        <taxon>Embryophyta</taxon>
        <taxon>Tracheophyta</taxon>
        <taxon>Spermatophyta</taxon>
        <taxon>Magnoliopsida</taxon>
        <taxon>eudicotyledons</taxon>
        <taxon>Gunneridae</taxon>
        <taxon>Pentapetalae</taxon>
        <taxon>rosids</taxon>
        <taxon>fabids</taxon>
        <taxon>Rosales</taxon>
        <taxon>Rosaceae</taxon>
        <taxon>Rosoideae</taxon>
        <taxon>Rosoideae incertae sedis</taxon>
        <taxon>Rubus</taxon>
    </lineage>
</organism>
<dbReference type="GO" id="GO:0004672">
    <property type="term" value="F:protein kinase activity"/>
    <property type="evidence" value="ECO:0007669"/>
    <property type="project" value="InterPro"/>
</dbReference>
<dbReference type="GO" id="GO:0005524">
    <property type="term" value="F:ATP binding"/>
    <property type="evidence" value="ECO:0007669"/>
    <property type="project" value="UniProtKB-KW"/>
</dbReference>
<keyword evidence="11" id="KW-0675">Receptor</keyword>
<evidence type="ECO:0000256" key="6">
    <source>
        <dbReference type="ARBA" id="ARBA00022729"/>
    </source>
</evidence>
<dbReference type="GO" id="GO:0002229">
    <property type="term" value="P:defense response to oomycetes"/>
    <property type="evidence" value="ECO:0007669"/>
    <property type="project" value="UniProtKB-ARBA"/>
</dbReference>
<keyword evidence="6" id="KW-0732">Signal</keyword>
<evidence type="ECO:0000256" key="1">
    <source>
        <dbReference type="ARBA" id="ARBA00004251"/>
    </source>
</evidence>
<keyword evidence="15" id="KW-1185">Reference proteome</keyword>
<keyword evidence="7" id="KW-0547">Nucleotide-binding</keyword>
<evidence type="ECO:0000256" key="7">
    <source>
        <dbReference type="ARBA" id="ARBA00022741"/>
    </source>
</evidence>
<keyword evidence="4" id="KW-1003">Cell membrane</keyword>
<evidence type="ECO:0000256" key="8">
    <source>
        <dbReference type="ARBA" id="ARBA00022840"/>
    </source>
</evidence>
<dbReference type="Gene3D" id="1.10.510.10">
    <property type="entry name" value="Transferase(Phosphotransferase) domain 1"/>
    <property type="match status" value="1"/>
</dbReference>
<evidence type="ECO:0000256" key="12">
    <source>
        <dbReference type="ARBA" id="ARBA00023180"/>
    </source>
</evidence>
<dbReference type="Proteomes" id="UP001457282">
    <property type="component" value="Unassembled WGS sequence"/>
</dbReference>
<accession>A0AAW1VN45</accession>
<keyword evidence="10" id="KW-0472">Membrane</keyword>
<evidence type="ECO:0000259" key="13">
    <source>
        <dbReference type="Pfam" id="PF07714"/>
    </source>
</evidence>
<dbReference type="PANTHER" id="PTHR27007">
    <property type="match status" value="1"/>
</dbReference>
<evidence type="ECO:0000256" key="3">
    <source>
        <dbReference type="ARBA" id="ARBA00010217"/>
    </source>
</evidence>
<comment type="similarity">
    <text evidence="2">In the N-terminal section; belongs to the leguminous lectin family.</text>
</comment>
<keyword evidence="9" id="KW-1133">Transmembrane helix</keyword>
<dbReference type="AlphaFoldDB" id="A0AAW1VN45"/>
<dbReference type="FunFam" id="1.10.510.10:FF:000240">
    <property type="entry name" value="Lectin-domain containing receptor kinase A4.3"/>
    <property type="match status" value="1"/>
</dbReference>
<keyword evidence="8" id="KW-0067">ATP-binding</keyword>
<comment type="subcellular location">
    <subcellularLocation>
        <location evidence="1">Cell membrane</location>
        <topology evidence="1">Single-pass type I membrane protein</topology>
    </subcellularLocation>
</comment>
<dbReference type="InterPro" id="IPR050528">
    <property type="entry name" value="L-type_Lectin-RKs"/>
</dbReference>
<reference evidence="14 15" key="1">
    <citation type="journal article" date="2023" name="G3 (Bethesda)">
        <title>A chromosome-length genome assembly and annotation of blackberry (Rubus argutus, cv. 'Hillquist').</title>
        <authorList>
            <person name="Bruna T."/>
            <person name="Aryal R."/>
            <person name="Dudchenko O."/>
            <person name="Sargent D.J."/>
            <person name="Mead D."/>
            <person name="Buti M."/>
            <person name="Cavallini A."/>
            <person name="Hytonen T."/>
            <person name="Andres J."/>
            <person name="Pham M."/>
            <person name="Weisz D."/>
            <person name="Mascagni F."/>
            <person name="Usai G."/>
            <person name="Natali L."/>
            <person name="Bassil N."/>
            <person name="Fernandez G.E."/>
            <person name="Lomsadze A."/>
            <person name="Armour M."/>
            <person name="Olukolu B."/>
            <person name="Poorten T."/>
            <person name="Britton C."/>
            <person name="Davik J."/>
            <person name="Ashrafi H."/>
            <person name="Aiden E.L."/>
            <person name="Borodovsky M."/>
            <person name="Worthington M."/>
        </authorList>
    </citation>
    <scope>NUCLEOTIDE SEQUENCE [LARGE SCALE GENOMIC DNA]</scope>
    <source>
        <strain evidence="14">PI 553951</strain>
    </source>
</reference>